<feature type="compositionally biased region" description="Polar residues" evidence="1">
    <location>
        <begin position="1208"/>
        <end position="1228"/>
    </location>
</feature>
<dbReference type="Pfam" id="PF00595">
    <property type="entry name" value="PDZ"/>
    <property type="match status" value="1"/>
</dbReference>
<evidence type="ECO:0000313" key="5">
    <source>
        <dbReference type="Proteomes" id="UP000075920"/>
    </source>
</evidence>
<feature type="domain" description="FERM" evidence="2">
    <location>
        <begin position="337"/>
        <end position="668"/>
    </location>
</feature>
<dbReference type="GO" id="GO:0035332">
    <property type="term" value="P:positive regulation of hippo signaling"/>
    <property type="evidence" value="ECO:0007669"/>
    <property type="project" value="TreeGrafter"/>
</dbReference>
<dbReference type="InterPro" id="IPR035963">
    <property type="entry name" value="FERM_2"/>
</dbReference>
<dbReference type="InterPro" id="IPR029071">
    <property type="entry name" value="Ubiquitin-like_domsf"/>
</dbReference>
<dbReference type="PROSITE" id="PS00661">
    <property type="entry name" value="FERM_2"/>
    <property type="match status" value="1"/>
</dbReference>
<dbReference type="GO" id="GO:0009887">
    <property type="term" value="P:animal organ morphogenesis"/>
    <property type="evidence" value="ECO:0007669"/>
    <property type="project" value="UniProtKB-ARBA"/>
</dbReference>
<feature type="region of interest" description="Disordered" evidence="1">
    <location>
        <begin position="1187"/>
        <end position="1245"/>
    </location>
</feature>
<sequence length="2245" mass="247950">MLIDLFREVVSSAEPQQHRHQPIGQPPELKIKRSIESFEEQKYVSDTDSGRSSDHGELLEVHRKKEPPGVRMQPNIPAAQQQQQQQQQSYGPIVCSSEDYREYGQTTASTLLKVKRPPTANNPAEQRFCSLPRPYDRHQQQPGTLVPEPYPNYHTISYTKSVPRTTDGPGQQPDQHQGVTVRRRHNAELLAARRRADYRRNTIDVTMVEVKMAEAAAEHQQRALQHQQASCFTGPGRLIPSKSINHLASLAGGGCEAPAPLDQSSFNATSMPNLGIPLTTVSIATQTAQCSNSRKELPHPGDSTDPATTHKGPEFIVNSHSAPKSIDLTDAKTQHRRIVTILLLNGTKVNVTCNPTTTLARHIFEAILRLEGLGENFFLGLCALIGGDFVFLPLDLKIYKVAPQIWINTSKKSTPMVENVVFMLYVRIKFFLPTLRGVSCVESRHLLYLQLRKSILERQILCAEDDLIALGGLALQSEIGSFKEHMKYSEYFTISHYLPEEVYRKKRELARYLRNAHFHKRGLHQREAEHNFIRYVQELKEYGLHLYSASWATGEGMTLDVYVAISLAGVAIFERNMRYQPRASQEQQECRNGKNSFMRHLYAFFDWLEIENICFSKHAFCVVVRRSETLGSKSDKNLVKYKLRMDGRKSYFAFNLASEHHKFYMKLRNSFISIKTLASELNIPIEQQQNSGTTMLGLDEDGRKKRTVSELMDGNHRPSPDPAGFDAKNIEKIDKPFKTTGLRVRNLKKSMLNDNRLARLRQRFLLKRSKSTVEPGSAGTSALNLTVEITNQQNQNKENENPFLGGGDSEAVDGEGILTVASPGSTELTQSGTLRSHQSGSSPSYGYDQSQLLSPEDSPKTTHSMNRNKVKMGTKVFSAQFLNKSFDNLAAAAGGSTAGMQGLTGAVSFQNVANISRSSSGFLLHEDEGETGESNTHPPLPSHPLIESSVDEVLSVKSSMGSVYFMEKIDEQSVGGSAETLLSPKACVIPESSIRSESCQFELPMTDETISDTLLEKFNNISQCGGASNDRILATVLIVKDTILGPESETTTQRQFLSRSQESIAFPGKWSLMASSTNSTAHYDEFDERFPYATMGGGVRKRNRENTGTATRYTLGISIVQGNDNNVYVKDLAPNGPGARNGVRVGDQIIAVNGKSLLNLPYAESLSILQQTGRTVELVLSQIFQRSQPSPPVGEQQQHQLQPRPPTVTKSNSLYIKNGSRSATTTPLLDQHTLPPPPSYTKHYEDGDRMAKIYTQHLQQHAHQRKQLADGVTTEGSTTLRTGGDNNTGGGSVSQRYTKNVADILRTRNRIALAERSQLSSQQPPPAYAGLSPSKSMPDLPKILQAYSKHPPTFGAIAAGVVGPVRNSTRLGSSVKLPGHQDVLPPLPKLPKLKKLRQWNGGSLLSLNQFPNLPAAFNLGSGGGGVTAAATSTSTSSVPRGDFGRQHHPAPPRKPQHMRHSSDISIISAAVSSRTPADYSHRDNLGLYALKCDRSAAKRGILLNLPRKITQAVGGTESSGVAPATMVHEKFSPCKRRPAVSVNELPEIKPPPRRRKRPPANEQRMQVAAGQPDADLSRWQKNSSELFRIVERESASAARARSAGGVGLLLTKKPHRVVPPKRNNLYEAPTSSSDGAVVELVEQVKAQSVDNLLAMRYHRRRRGAFAEPERPREESDSESDRQVQSLRIHQHHPPHHHRRTASAVNGKVTPDQPVLPHQPVKVKQRHIQPPSGATSLPTTVAVGGARPFPLDRACDFSIENNSDEIEVRFRKGYSTDESSETATTVAIKLDDTERKSGNTEKLPLPPRVVQLRGTDTGPSNRVIKPAESPTRAIPKPTQDITVGQPDPSVRQFMPLAEVLRKSIDSAELKRKWINDFLSQGSETNGPEDEPTAKLGGSNALEPFVPQLDIVQRMDRQLEELEGTHVPSTAITGRQGSNGSVDIFRRTNCDFEEFDELFTSAERTEQCGGRKTVKLSEQITYIDRSSTTSNLCFSSSSFSCASMEDGKPSLPSSAPPSLPPPAPPPPPPPPPPPLPFPADGGMVSMDGEKHGKRQSMKDENKLTGYRSTVKIQDYSSKHLQRVRYLSSPSPSRSSVVELHAQGNPRLTDSGSETDHNMDNGHHRKANNNTVRPLNERNHGNSYGRANEVTASNSKLQQQSHRQFHLANEQDENSTNSRPEARKTNAAPLPHPEAEKLPQIKHSTVAQGRRNHDVQPDRHPAPTGTIGIRSVLPDYSEYYNEEGVIII</sequence>
<feature type="compositionally biased region" description="Basic residues" evidence="1">
    <location>
        <begin position="1688"/>
        <end position="1700"/>
    </location>
</feature>
<feature type="compositionally biased region" description="Pro residues" evidence="1">
    <location>
        <begin position="2012"/>
        <end position="2035"/>
    </location>
</feature>
<feature type="compositionally biased region" description="Polar residues" evidence="1">
    <location>
        <begin position="822"/>
        <end position="853"/>
    </location>
</feature>
<dbReference type="InterPro" id="IPR019747">
    <property type="entry name" value="FERM_CS"/>
</dbReference>
<feature type="region of interest" description="Disordered" evidence="1">
    <location>
        <begin position="1314"/>
        <end position="1335"/>
    </location>
</feature>
<reference evidence="4" key="2">
    <citation type="submission" date="2020-05" db="UniProtKB">
        <authorList>
            <consortium name="EnsemblMetazoa"/>
        </authorList>
    </citation>
    <scope>IDENTIFICATION</scope>
    <source>
        <strain evidence="4">MINIMUS1</strain>
    </source>
</reference>
<dbReference type="InterPro" id="IPR014352">
    <property type="entry name" value="FERM/acyl-CoA-bd_prot_sf"/>
</dbReference>
<feature type="region of interest" description="Disordered" evidence="1">
    <location>
        <begin position="1809"/>
        <end position="1848"/>
    </location>
</feature>
<dbReference type="CDD" id="cd00136">
    <property type="entry name" value="PDZ_canonical"/>
    <property type="match status" value="1"/>
</dbReference>
<dbReference type="InterPro" id="IPR001478">
    <property type="entry name" value="PDZ"/>
</dbReference>
<dbReference type="CDD" id="cd14473">
    <property type="entry name" value="FERM_B-lobe"/>
    <property type="match status" value="1"/>
</dbReference>
<dbReference type="PRINTS" id="PR00935">
    <property type="entry name" value="BAND41"/>
</dbReference>
<dbReference type="SUPFAM" id="SSF47031">
    <property type="entry name" value="Second domain of FERM"/>
    <property type="match status" value="1"/>
</dbReference>
<feature type="region of interest" description="Disordered" evidence="1">
    <location>
        <begin position="1878"/>
        <end position="1899"/>
    </location>
</feature>
<dbReference type="PANTHER" id="PTHR13429:SF12">
    <property type="entry name" value="FERM AND PDZ DOMAIN-CONTAINING PROTEIN 2"/>
    <property type="match status" value="1"/>
</dbReference>
<feature type="region of interest" description="Disordered" evidence="1">
    <location>
        <begin position="1427"/>
        <end position="1460"/>
    </location>
</feature>
<dbReference type="InterPro" id="IPR018980">
    <property type="entry name" value="FERM_PH-like_C"/>
</dbReference>
<dbReference type="SMART" id="SM01196">
    <property type="entry name" value="FERM_C"/>
    <property type="match status" value="1"/>
</dbReference>
<dbReference type="SUPFAM" id="SSF54236">
    <property type="entry name" value="Ubiquitin-like"/>
    <property type="match status" value="1"/>
</dbReference>
<dbReference type="SUPFAM" id="SSF50156">
    <property type="entry name" value="PDZ domain-like"/>
    <property type="match status" value="1"/>
</dbReference>
<feature type="region of interest" description="Disordered" evidence="1">
    <location>
        <begin position="2002"/>
        <end position="2060"/>
    </location>
</feature>
<feature type="region of interest" description="Disordered" evidence="1">
    <location>
        <begin position="287"/>
        <end position="318"/>
    </location>
</feature>
<feature type="region of interest" description="Disordered" evidence="1">
    <location>
        <begin position="40"/>
        <end position="91"/>
    </location>
</feature>
<evidence type="ECO:0000259" key="3">
    <source>
        <dbReference type="PROSITE" id="PS50106"/>
    </source>
</evidence>
<feature type="compositionally biased region" description="Basic residues" evidence="1">
    <location>
        <begin position="1446"/>
        <end position="1459"/>
    </location>
</feature>
<feature type="region of interest" description="Disordered" evidence="1">
    <location>
        <begin position="793"/>
        <end position="867"/>
    </location>
</feature>
<dbReference type="PANTHER" id="PTHR13429">
    <property type="entry name" value="FERM DOMAIN (PROTEIN4.1-EZRIN-RADIXIN-MOESIN) FAMILY"/>
    <property type="match status" value="1"/>
</dbReference>
<dbReference type="InterPro" id="IPR019748">
    <property type="entry name" value="FERM_central"/>
</dbReference>
<dbReference type="PROSITE" id="PS50106">
    <property type="entry name" value="PDZ"/>
    <property type="match status" value="1"/>
</dbReference>
<feature type="compositionally biased region" description="Basic and acidic residues" evidence="1">
    <location>
        <begin position="40"/>
        <end position="68"/>
    </location>
</feature>
<feature type="compositionally biased region" description="Low complexity" evidence="1">
    <location>
        <begin position="1427"/>
        <end position="1438"/>
    </location>
</feature>
<dbReference type="SUPFAM" id="SSF50729">
    <property type="entry name" value="PH domain-like"/>
    <property type="match status" value="1"/>
</dbReference>
<dbReference type="Gene3D" id="1.20.80.10">
    <property type="match status" value="1"/>
</dbReference>
<feature type="region of interest" description="Disordered" evidence="1">
    <location>
        <begin position="2080"/>
        <end position="2223"/>
    </location>
</feature>
<dbReference type="Gene3D" id="2.30.42.10">
    <property type="match status" value="1"/>
</dbReference>
<evidence type="ECO:0000259" key="2">
    <source>
        <dbReference type="PROSITE" id="PS50057"/>
    </source>
</evidence>
<dbReference type="Proteomes" id="UP000075920">
    <property type="component" value="Unassembled WGS sequence"/>
</dbReference>
<dbReference type="GO" id="GO:0098592">
    <property type="term" value="C:cytoplasmic side of apical plasma membrane"/>
    <property type="evidence" value="ECO:0007669"/>
    <property type="project" value="TreeGrafter"/>
</dbReference>
<feature type="compositionally biased region" description="Low complexity" evidence="1">
    <location>
        <begin position="2002"/>
        <end position="2011"/>
    </location>
</feature>
<feature type="compositionally biased region" description="Polar residues" evidence="1">
    <location>
        <begin position="2147"/>
        <end position="2159"/>
    </location>
</feature>
<feature type="region of interest" description="Disordered" evidence="1">
    <location>
        <begin position="1663"/>
        <end position="1720"/>
    </location>
</feature>
<evidence type="ECO:0000256" key="1">
    <source>
        <dbReference type="SAM" id="MobiDB-lite"/>
    </source>
</evidence>
<organism evidence="4 5">
    <name type="scientific">Anopheles minimus</name>
    <dbReference type="NCBI Taxonomy" id="112268"/>
    <lineage>
        <taxon>Eukaryota</taxon>
        <taxon>Metazoa</taxon>
        <taxon>Ecdysozoa</taxon>
        <taxon>Arthropoda</taxon>
        <taxon>Hexapoda</taxon>
        <taxon>Insecta</taxon>
        <taxon>Pterygota</taxon>
        <taxon>Neoptera</taxon>
        <taxon>Endopterygota</taxon>
        <taxon>Diptera</taxon>
        <taxon>Nematocera</taxon>
        <taxon>Culicoidea</taxon>
        <taxon>Culicidae</taxon>
        <taxon>Anophelinae</taxon>
        <taxon>Anopheles</taxon>
    </lineage>
</organism>
<dbReference type="GO" id="GO:0030182">
    <property type="term" value="P:neuron differentiation"/>
    <property type="evidence" value="ECO:0007669"/>
    <property type="project" value="UniProtKB-ARBA"/>
</dbReference>
<dbReference type="InterPro" id="IPR000299">
    <property type="entry name" value="FERM_domain"/>
</dbReference>
<evidence type="ECO:0000313" key="4">
    <source>
        <dbReference type="EnsemblMetazoa" id="AMIN005161-PA"/>
    </source>
</evidence>
<feature type="compositionally biased region" description="Basic and acidic residues" evidence="1">
    <location>
        <begin position="1667"/>
        <end position="1681"/>
    </location>
</feature>
<protein>
    <recommendedName>
        <fullName evidence="6">FERM domain-containing protein</fullName>
    </recommendedName>
</protein>
<dbReference type="Gene3D" id="2.30.29.30">
    <property type="entry name" value="Pleckstrin-homology domain (PH domain)/Phosphotyrosine-binding domain (PTB)"/>
    <property type="match status" value="1"/>
</dbReference>
<dbReference type="InterPro" id="IPR019749">
    <property type="entry name" value="Band_41_domain"/>
</dbReference>
<dbReference type="InterPro" id="IPR036034">
    <property type="entry name" value="PDZ_sf"/>
</dbReference>
<feature type="compositionally biased region" description="Polar residues" evidence="1">
    <location>
        <begin position="1274"/>
        <end position="1285"/>
    </location>
</feature>
<dbReference type="VEuPathDB" id="VectorBase:AMIN005161"/>
<proteinExistence type="predicted"/>
<dbReference type="InterPro" id="IPR047145">
    <property type="entry name" value="FRMD6-like"/>
</dbReference>
<keyword evidence="5" id="KW-1185">Reference proteome</keyword>
<dbReference type="InterPro" id="IPR011993">
    <property type="entry name" value="PH-like_dom_sf"/>
</dbReference>
<feature type="domain" description="PDZ" evidence="3">
    <location>
        <begin position="1104"/>
        <end position="1184"/>
    </location>
</feature>
<dbReference type="Pfam" id="PF00373">
    <property type="entry name" value="FERM_M"/>
    <property type="match status" value="1"/>
</dbReference>
<feature type="region of interest" description="Disordered" evidence="1">
    <location>
        <begin position="1542"/>
        <end position="1574"/>
    </location>
</feature>
<name>A0A182W498_9DIPT</name>
<dbReference type="SMART" id="SM00295">
    <property type="entry name" value="B41"/>
    <property type="match status" value="1"/>
</dbReference>
<dbReference type="STRING" id="112268.A0A182W498"/>
<dbReference type="SMART" id="SM00228">
    <property type="entry name" value="PDZ"/>
    <property type="match status" value="1"/>
</dbReference>
<accession>A0A182W498</accession>
<evidence type="ECO:0008006" key="6">
    <source>
        <dbReference type="Google" id="ProtNLM"/>
    </source>
</evidence>
<dbReference type="EnsemblMetazoa" id="AMIN005161-RA">
    <property type="protein sequence ID" value="AMIN005161-PA"/>
    <property type="gene ID" value="AMIN005161"/>
</dbReference>
<feature type="region of interest" description="Disordered" evidence="1">
    <location>
        <begin position="1257"/>
        <end position="1295"/>
    </location>
</feature>
<reference evidence="5" key="1">
    <citation type="submission" date="2013-03" db="EMBL/GenBank/DDBJ databases">
        <title>The Genome Sequence of Anopheles minimus MINIMUS1.</title>
        <authorList>
            <consortium name="The Broad Institute Genomics Platform"/>
            <person name="Neafsey D.E."/>
            <person name="Walton C."/>
            <person name="Walker B."/>
            <person name="Young S.K."/>
            <person name="Zeng Q."/>
            <person name="Gargeya S."/>
            <person name="Fitzgerald M."/>
            <person name="Haas B."/>
            <person name="Abouelleil A."/>
            <person name="Allen A.W."/>
            <person name="Alvarado L."/>
            <person name="Arachchi H.M."/>
            <person name="Berlin A.M."/>
            <person name="Chapman S.B."/>
            <person name="Gainer-Dewar J."/>
            <person name="Goldberg J."/>
            <person name="Griggs A."/>
            <person name="Gujja S."/>
            <person name="Hansen M."/>
            <person name="Howarth C."/>
            <person name="Imamovic A."/>
            <person name="Ireland A."/>
            <person name="Larimer J."/>
            <person name="McCowan C."/>
            <person name="Murphy C."/>
            <person name="Pearson M."/>
            <person name="Poon T.W."/>
            <person name="Priest M."/>
            <person name="Roberts A."/>
            <person name="Saif S."/>
            <person name="Shea T."/>
            <person name="Sisk P."/>
            <person name="Sykes S."/>
            <person name="Wortman J."/>
            <person name="Nusbaum C."/>
            <person name="Birren B."/>
        </authorList>
    </citation>
    <scope>NUCLEOTIDE SEQUENCE [LARGE SCALE GENOMIC DNA]</scope>
    <source>
        <strain evidence="5">MINIMUS1</strain>
    </source>
</reference>
<dbReference type="PROSITE" id="PS50057">
    <property type="entry name" value="FERM_3"/>
    <property type="match status" value="1"/>
</dbReference>
<feature type="compositionally biased region" description="Basic and acidic residues" evidence="1">
    <location>
        <begin position="2208"/>
        <end position="2218"/>
    </location>
</feature>